<evidence type="ECO:0000313" key="2">
    <source>
        <dbReference type="Proteomes" id="UP000824055"/>
    </source>
</evidence>
<organism evidence="1 2">
    <name type="scientific">Candidatus Prevotella avicola</name>
    <dbReference type="NCBI Taxonomy" id="2838738"/>
    <lineage>
        <taxon>Bacteria</taxon>
        <taxon>Pseudomonadati</taxon>
        <taxon>Bacteroidota</taxon>
        <taxon>Bacteroidia</taxon>
        <taxon>Bacteroidales</taxon>
        <taxon>Prevotellaceae</taxon>
        <taxon>Prevotella</taxon>
    </lineage>
</organism>
<accession>A0A9D2JW12</accession>
<name>A0A9D2JW12_9BACT</name>
<dbReference type="Proteomes" id="UP000824055">
    <property type="component" value="Unassembled WGS sequence"/>
</dbReference>
<sequence length="74" mass="7968">MLKDIPQTMACPVCKTQIPFTIGGLLRGERFTCPGCSAVISLPTGSQPKVQAAIDELDRLQSMRQKTTGTDMKG</sequence>
<reference evidence="1" key="1">
    <citation type="journal article" date="2021" name="PeerJ">
        <title>Extensive microbial diversity within the chicken gut microbiome revealed by metagenomics and culture.</title>
        <authorList>
            <person name="Gilroy R."/>
            <person name="Ravi A."/>
            <person name="Getino M."/>
            <person name="Pursley I."/>
            <person name="Horton D.L."/>
            <person name="Alikhan N.F."/>
            <person name="Baker D."/>
            <person name="Gharbi K."/>
            <person name="Hall N."/>
            <person name="Watson M."/>
            <person name="Adriaenssens E.M."/>
            <person name="Foster-Nyarko E."/>
            <person name="Jarju S."/>
            <person name="Secka A."/>
            <person name="Antonio M."/>
            <person name="Oren A."/>
            <person name="Chaudhuri R.R."/>
            <person name="La Ragione R."/>
            <person name="Hildebrand F."/>
            <person name="Pallen M.J."/>
        </authorList>
    </citation>
    <scope>NUCLEOTIDE SEQUENCE</scope>
    <source>
        <strain evidence="1">ChiHecec3B27-8219</strain>
    </source>
</reference>
<comment type="caution">
    <text evidence="1">The sequence shown here is derived from an EMBL/GenBank/DDBJ whole genome shotgun (WGS) entry which is preliminary data.</text>
</comment>
<dbReference type="EMBL" id="DXBE01000044">
    <property type="protein sequence ID" value="HIZ69396.1"/>
    <property type="molecule type" value="Genomic_DNA"/>
</dbReference>
<evidence type="ECO:0000313" key="1">
    <source>
        <dbReference type="EMBL" id="HIZ69396.1"/>
    </source>
</evidence>
<reference evidence="1" key="2">
    <citation type="submission" date="2021-04" db="EMBL/GenBank/DDBJ databases">
        <authorList>
            <person name="Gilroy R."/>
        </authorList>
    </citation>
    <scope>NUCLEOTIDE SEQUENCE</scope>
    <source>
        <strain evidence="1">ChiHecec3B27-8219</strain>
    </source>
</reference>
<proteinExistence type="predicted"/>
<protein>
    <submittedName>
        <fullName evidence="1">Uncharacterized protein</fullName>
    </submittedName>
</protein>
<gene>
    <name evidence="1" type="ORF">H9966_05860</name>
</gene>
<dbReference type="AlphaFoldDB" id="A0A9D2JW12"/>